<protein>
    <recommendedName>
        <fullName evidence="1">DNA helicase Pif1-like 2B domain-containing protein</fullName>
    </recommendedName>
</protein>
<dbReference type="EMBL" id="KQ416046">
    <property type="protein sequence ID" value="KOF98952.1"/>
    <property type="molecule type" value="Genomic_DNA"/>
</dbReference>
<dbReference type="AlphaFoldDB" id="A0A0L8IBX8"/>
<dbReference type="KEGG" id="obi:106875174"/>
<organism evidence="2">
    <name type="scientific">Octopus bimaculoides</name>
    <name type="common">California two-spotted octopus</name>
    <dbReference type="NCBI Taxonomy" id="37653"/>
    <lineage>
        <taxon>Eukaryota</taxon>
        <taxon>Metazoa</taxon>
        <taxon>Spiralia</taxon>
        <taxon>Lophotrochozoa</taxon>
        <taxon>Mollusca</taxon>
        <taxon>Cephalopoda</taxon>
        <taxon>Coleoidea</taxon>
        <taxon>Octopodiformes</taxon>
        <taxon>Octopoda</taxon>
        <taxon>Incirrata</taxon>
        <taxon>Octopodidae</taxon>
        <taxon>Octopus</taxon>
    </lineage>
</organism>
<gene>
    <name evidence="2" type="ORF">OCBIM_22021469mg</name>
</gene>
<accession>A0A0L8IBX8</accession>
<dbReference type="STRING" id="37653.A0A0L8IBX8"/>
<reference evidence="2" key="1">
    <citation type="submission" date="2015-07" db="EMBL/GenBank/DDBJ databases">
        <title>MeaNS - Measles Nucleotide Surveillance Program.</title>
        <authorList>
            <person name="Tran T."/>
            <person name="Druce J."/>
        </authorList>
    </citation>
    <scope>NUCLEOTIDE SEQUENCE</scope>
    <source>
        <strain evidence="2">UCB-OBI-ISO-001</strain>
        <tissue evidence="2">Gonad</tissue>
    </source>
</reference>
<dbReference type="OrthoDB" id="272985at2759"/>
<dbReference type="InterPro" id="IPR049163">
    <property type="entry name" value="Pif1-like_2B_dom"/>
</dbReference>
<dbReference type="PANTHER" id="PTHR10492">
    <property type="match status" value="1"/>
</dbReference>
<feature type="domain" description="DNA helicase Pif1-like 2B" evidence="1">
    <location>
        <begin position="112"/>
        <end position="157"/>
    </location>
</feature>
<evidence type="ECO:0000259" key="1">
    <source>
        <dbReference type="Pfam" id="PF21530"/>
    </source>
</evidence>
<proteinExistence type="predicted"/>
<dbReference type="PANTHER" id="PTHR10492:SF57">
    <property type="entry name" value="ATP-DEPENDENT DNA HELICASE"/>
    <property type="match status" value="1"/>
</dbReference>
<name>A0A0L8IBX8_OCTBM</name>
<evidence type="ECO:0000313" key="2">
    <source>
        <dbReference type="EMBL" id="KOF98952.1"/>
    </source>
</evidence>
<sequence length="158" mass="17948">MLSRDQSAELFAEQLLKLGEGRVPTDGEQFLTVNAIYNSIDSVDNLMHETCPNLLHNYINTDYISDRAILVPENVPLHTINDMLLNKNPEIFTYNAVDSIVDDQDSVNYPIEFFNSLQPSDTAPHYLHMKKGTPIMLLHILSQPKLCNGTRLIVQELH</sequence>
<dbReference type="Pfam" id="PF21530">
    <property type="entry name" value="Pif1_2B_dom"/>
    <property type="match status" value="1"/>
</dbReference>